<feature type="compositionally biased region" description="Basic residues" evidence="1">
    <location>
        <begin position="736"/>
        <end position="745"/>
    </location>
</feature>
<comment type="caution">
    <text evidence="2">The sequence shown here is derived from an EMBL/GenBank/DDBJ whole genome shotgun (WGS) entry which is preliminary data.</text>
</comment>
<keyword evidence="3" id="KW-1185">Reference proteome</keyword>
<organism evidence="2 3">
    <name type="scientific">Russula ochroleuca</name>
    <dbReference type="NCBI Taxonomy" id="152965"/>
    <lineage>
        <taxon>Eukaryota</taxon>
        <taxon>Fungi</taxon>
        <taxon>Dikarya</taxon>
        <taxon>Basidiomycota</taxon>
        <taxon>Agaricomycotina</taxon>
        <taxon>Agaricomycetes</taxon>
        <taxon>Russulales</taxon>
        <taxon>Russulaceae</taxon>
        <taxon>Russula</taxon>
    </lineage>
</organism>
<proteinExistence type="predicted"/>
<feature type="region of interest" description="Disordered" evidence="1">
    <location>
        <begin position="175"/>
        <end position="210"/>
    </location>
</feature>
<feature type="region of interest" description="Disordered" evidence="1">
    <location>
        <begin position="661"/>
        <end position="759"/>
    </location>
</feature>
<accession>A0A9P5T8Q2</accession>
<dbReference type="OrthoDB" id="2646484at2759"/>
<feature type="compositionally biased region" description="Basic and acidic residues" evidence="1">
    <location>
        <begin position="701"/>
        <end position="712"/>
    </location>
</feature>
<evidence type="ECO:0000313" key="2">
    <source>
        <dbReference type="EMBL" id="KAF8479567.1"/>
    </source>
</evidence>
<feature type="compositionally biased region" description="Basic and acidic residues" evidence="1">
    <location>
        <begin position="580"/>
        <end position="597"/>
    </location>
</feature>
<evidence type="ECO:0000256" key="1">
    <source>
        <dbReference type="SAM" id="MobiDB-lite"/>
    </source>
</evidence>
<protein>
    <submittedName>
        <fullName evidence="2">Uncharacterized protein</fullName>
    </submittedName>
</protein>
<dbReference type="Proteomes" id="UP000759537">
    <property type="component" value="Unassembled WGS sequence"/>
</dbReference>
<dbReference type="EMBL" id="WHVB01000009">
    <property type="protein sequence ID" value="KAF8479567.1"/>
    <property type="molecule type" value="Genomic_DNA"/>
</dbReference>
<name>A0A9P5T8Q2_9AGAM</name>
<reference evidence="2" key="1">
    <citation type="submission" date="2019-10" db="EMBL/GenBank/DDBJ databases">
        <authorList>
            <consortium name="DOE Joint Genome Institute"/>
            <person name="Kuo A."/>
            <person name="Miyauchi S."/>
            <person name="Kiss E."/>
            <person name="Drula E."/>
            <person name="Kohler A."/>
            <person name="Sanchez-Garcia M."/>
            <person name="Andreopoulos B."/>
            <person name="Barry K.W."/>
            <person name="Bonito G."/>
            <person name="Buee M."/>
            <person name="Carver A."/>
            <person name="Chen C."/>
            <person name="Cichocki N."/>
            <person name="Clum A."/>
            <person name="Culley D."/>
            <person name="Crous P.W."/>
            <person name="Fauchery L."/>
            <person name="Girlanda M."/>
            <person name="Hayes R."/>
            <person name="Keri Z."/>
            <person name="LaButti K."/>
            <person name="Lipzen A."/>
            <person name="Lombard V."/>
            <person name="Magnuson J."/>
            <person name="Maillard F."/>
            <person name="Morin E."/>
            <person name="Murat C."/>
            <person name="Nolan M."/>
            <person name="Ohm R."/>
            <person name="Pangilinan J."/>
            <person name="Pereira M."/>
            <person name="Perotto S."/>
            <person name="Peter M."/>
            <person name="Riley R."/>
            <person name="Sitrit Y."/>
            <person name="Stielow B."/>
            <person name="Szollosi G."/>
            <person name="Zifcakova L."/>
            <person name="Stursova M."/>
            <person name="Spatafora J.W."/>
            <person name="Tedersoo L."/>
            <person name="Vaario L.-M."/>
            <person name="Yamada A."/>
            <person name="Yan M."/>
            <person name="Wang P."/>
            <person name="Xu J."/>
            <person name="Bruns T."/>
            <person name="Baldrian P."/>
            <person name="Vilgalys R."/>
            <person name="Henrissat B."/>
            <person name="Grigoriev I.V."/>
            <person name="Hibbett D."/>
            <person name="Nagy L.G."/>
            <person name="Martin F.M."/>
        </authorList>
    </citation>
    <scope>NUCLEOTIDE SEQUENCE</scope>
    <source>
        <strain evidence="2">Prilba</strain>
    </source>
</reference>
<reference evidence="2" key="2">
    <citation type="journal article" date="2020" name="Nat. Commun.">
        <title>Large-scale genome sequencing of mycorrhizal fungi provides insights into the early evolution of symbiotic traits.</title>
        <authorList>
            <person name="Miyauchi S."/>
            <person name="Kiss E."/>
            <person name="Kuo A."/>
            <person name="Drula E."/>
            <person name="Kohler A."/>
            <person name="Sanchez-Garcia M."/>
            <person name="Morin E."/>
            <person name="Andreopoulos B."/>
            <person name="Barry K.W."/>
            <person name="Bonito G."/>
            <person name="Buee M."/>
            <person name="Carver A."/>
            <person name="Chen C."/>
            <person name="Cichocki N."/>
            <person name="Clum A."/>
            <person name="Culley D."/>
            <person name="Crous P.W."/>
            <person name="Fauchery L."/>
            <person name="Girlanda M."/>
            <person name="Hayes R.D."/>
            <person name="Keri Z."/>
            <person name="LaButti K."/>
            <person name="Lipzen A."/>
            <person name="Lombard V."/>
            <person name="Magnuson J."/>
            <person name="Maillard F."/>
            <person name="Murat C."/>
            <person name="Nolan M."/>
            <person name="Ohm R.A."/>
            <person name="Pangilinan J."/>
            <person name="Pereira M.F."/>
            <person name="Perotto S."/>
            <person name="Peter M."/>
            <person name="Pfister S."/>
            <person name="Riley R."/>
            <person name="Sitrit Y."/>
            <person name="Stielow J.B."/>
            <person name="Szollosi G."/>
            <person name="Zifcakova L."/>
            <person name="Stursova M."/>
            <person name="Spatafora J.W."/>
            <person name="Tedersoo L."/>
            <person name="Vaario L.M."/>
            <person name="Yamada A."/>
            <person name="Yan M."/>
            <person name="Wang P."/>
            <person name="Xu J."/>
            <person name="Bruns T."/>
            <person name="Baldrian P."/>
            <person name="Vilgalys R."/>
            <person name="Dunand C."/>
            <person name="Henrissat B."/>
            <person name="Grigoriev I.V."/>
            <person name="Hibbett D."/>
            <person name="Nagy L.G."/>
            <person name="Martin F.M."/>
        </authorList>
    </citation>
    <scope>NUCLEOTIDE SEQUENCE</scope>
    <source>
        <strain evidence="2">Prilba</strain>
    </source>
</reference>
<dbReference type="AlphaFoldDB" id="A0A9P5T8Q2"/>
<sequence length="759" mass="82823">MSASFWLDNSDDSIFFAPSNSLSLRSSSDSLNIDNIASLDNYPSLLLPSHSLDSLPLCNVELIKAPPCPSTAPRRKGTQYTFLSLMASLALPKGNRPDKKYTNVLVSSPTPQRLKSIPQLKPALRTWISGVPRSNPPDMAPWSPPHEKPYYVWVPEGSCFPPSYLKRCLRLRSGPVAHRPSTPDESRLVATSKPIERPESSSRSRPLRRCASHCTPQTRVPDCTPAYIPLSFPPVRIQGKPRRWSLGVPPSYLSTEFITRRLESQRIDVISGAQSAQSDASCDGPSPPLPTIKVSTSTATIAISFPGSPEGPTPEPEPLAVRRGQKMLAPLTVHSPQRAAEEYPGIPTAFLGTPSAYLPDFHFTSSIAQLDAKSISIGDMISALRSQAASLKVSSPTETCTPMLDIPPSSANSLSASSSDIVPSISEDDWAFAHDLMSRYGDHAQDRTPVKTKHHQQQVPSTRKSHTPSTRSATQTRMQRASVPAASSTPNNRPKSSSASRADLAKPRHSTGITRQRIGTTKYVSHSGSTHSTPLRSPSPVTPNRTLALPPESSNKPRNEHSPKRPPGILKRVKSVRFADMPKQEDAKDNAKPERQSRTSISKGVGVSPSLQPSPLRTSFVPEEVEIQTSSRQPLATPTTGESAGVFTVDRHDSVQLTPSQTVNMRSSAFNPPTLPATPGSSDKSSLSGRSRAARRLSLLIREHDKDKEKENSPLALHTQRRARRHTEVDENAARRASRGNRKNRLSSPLKSFLERLRA</sequence>
<evidence type="ECO:0000313" key="3">
    <source>
        <dbReference type="Proteomes" id="UP000759537"/>
    </source>
</evidence>
<feature type="compositionally biased region" description="Low complexity" evidence="1">
    <location>
        <begin position="680"/>
        <end position="700"/>
    </location>
</feature>
<feature type="compositionally biased region" description="Polar residues" evidence="1">
    <location>
        <begin position="661"/>
        <end position="671"/>
    </location>
</feature>
<feature type="region of interest" description="Disordered" evidence="1">
    <location>
        <begin position="445"/>
        <end position="617"/>
    </location>
</feature>
<feature type="compositionally biased region" description="Polar residues" evidence="1">
    <location>
        <begin position="457"/>
        <end position="500"/>
    </location>
</feature>
<gene>
    <name evidence="2" type="ORF">DFH94DRAFT_744497</name>
</gene>
<feature type="compositionally biased region" description="Polar residues" evidence="1">
    <location>
        <begin position="511"/>
        <end position="536"/>
    </location>
</feature>